<dbReference type="GO" id="GO:0022857">
    <property type="term" value="F:transmembrane transporter activity"/>
    <property type="evidence" value="ECO:0007669"/>
    <property type="project" value="InterPro"/>
</dbReference>
<dbReference type="Proteomes" id="UP001276902">
    <property type="component" value="Unassembled WGS sequence"/>
</dbReference>
<sequence length="406" mass="45387">MKKTLWTKNFTIITIGTIISCVGGVAMNLALGLVVFDNTSSALLTGLYQASIMIPSILLPILVAPYMDSHKRKPFIFGLDALMGSIYLLFAFYLMKHDFSYLLYMLFGFVTNGISSIYSTAYNAFYPDLISEGFMQKGYSVSSLIYPTVTVVTAPLSTMIYVQLGIPFLFCIVGGLLLLASAFESQIRIEEKQASAQKFNFKAYRHQISEGFSYMKQEKGLRNIYSYMAITNACGNGTELMTMTYFQTAPGLTTTMYALLTSAVTFGRMIGGFIHYAIKIPQPLRYPMTVFVYRIYQFIDGIVLFLPYPLMLALRALCGFLGVNSATLRETAVQSYLPTEMRARVNSLLNVAISLMVLIMQLIVGVLGEFLPYRLVAVFCAVFGFICIQLFVVRNRKDIEPLYANS</sequence>
<dbReference type="GeneID" id="94442310"/>
<dbReference type="PANTHER" id="PTHR23513">
    <property type="entry name" value="INTEGRAL MEMBRANE EFFLUX PROTEIN-RELATED"/>
    <property type="match status" value="1"/>
</dbReference>
<keyword evidence="3 6" id="KW-0812">Transmembrane</keyword>
<feature type="transmembrane region" description="Helical" evidence="6">
    <location>
        <begin position="75"/>
        <end position="95"/>
    </location>
</feature>
<feature type="transmembrane region" description="Helical" evidence="6">
    <location>
        <begin position="298"/>
        <end position="324"/>
    </location>
</feature>
<keyword evidence="9" id="KW-1185">Reference proteome</keyword>
<evidence type="ECO:0000256" key="3">
    <source>
        <dbReference type="ARBA" id="ARBA00022692"/>
    </source>
</evidence>
<dbReference type="Proteomes" id="UP000247612">
    <property type="component" value="Unassembled WGS sequence"/>
</dbReference>
<feature type="transmembrane region" description="Helical" evidence="6">
    <location>
        <begin position="373"/>
        <end position="393"/>
    </location>
</feature>
<evidence type="ECO:0000256" key="2">
    <source>
        <dbReference type="ARBA" id="ARBA00022475"/>
    </source>
</evidence>
<feature type="transmembrane region" description="Helical" evidence="6">
    <location>
        <begin position="257"/>
        <end position="278"/>
    </location>
</feature>
<dbReference type="STRING" id="1034346.GCA_000313565_00148"/>
<dbReference type="InterPro" id="IPR036259">
    <property type="entry name" value="MFS_trans_sf"/>
</dbReference>
<comment type="subcellular location">
    <subcellularLocation>
        <location evidence="1">Cell membrane</location>
        <topology evidence="1">Multi-pass membrane protein</topology>
    </subcellularLocation>
</comment>
<dbReference type="PROSITE" id="PS51257">
    <property type="entry name" value="PROKAR_LIPOPROTEIN"/>
    <property type="match status" value="1"/>
</dbReference>
<evidence type="ECO:0000256" key="1">
    <source>
        <dbReference type="ARBA" id="ARBA00004651"/>
    </source>
</evidence>
<dbReference type="CDD" id="cd06173">
    <property type="entry name" value="MFS_MefA_like"/>
    <property type="match status" value="1"/>
</dbReference>
<reference evidence="7" key="2">
    <citation type="submission" date="2022-03" db="EMBL/GenBank/DDBJ databases">
        <title>First case of bacteraemia caused by Dielma fastidiosa in a patient hospitalised with diverticulitis.</title>
        <authorList>
            <person name="Forman-Ankjaer B."/>
            <person name="Hvid-Jensen F."/>
            <person name="Kobel C.M."/>
            <person name="Greve T."/>
        </authorList>
    </citation>
    <scope>NUCLEOTIDE SEQUENCE</scope>
    <source>
        <strain evidence="7">AUH_DF_2021</strain>
    </source>
</reference>
<dbReference type="AlphaFoldDB" id="A0A318KUS4"/>
<keyword evidence="2" id="KW-1003">Cell membrane</keyword>
<reference evidence="8 9" key="1">
    <citation type="submission" date="2018-05" db="EMBL/GenBank/DDBJ databases">
        <title>Genomic Encyclopedia of Type Strains, Phase IV (KMG-IV): sequencing the most valuable type-strain genomes for metagenomic binning, comparative biology and taxonomic classification.</title>
        <authorList>
            <person name="Goeker M."/>
        </authorList>
    </citation>
    <scope>NUCLEOTIDE SEQUENCE [LARGE SCALE GENOMIC DNA]</scope>
    <source>
        <strain evidence="8 9">JC118</strain>
    </source>
</reference>
<dbReference type="EMBL" id="QJKH01000001">
    <property type="protein sequence ID" value="PXX81540.1"/>
    <property type="molecule type" value="Genomic_DNA"/>
</dbReference>
<keyword evidence="4 6" id="KW-1133">Transmembrane helix</keyword>
<feature type="transmembrane region" description="Helical" evidence="6">
    <location>
        <begin position="101"/>
        <end position="126"/>
    </location>
</feature>
<feature type="transmembrane region" description="Helical" evidence="6">
    <location>
        <begin position="12"/>
        <end position="36"/>
    </location>
</feature>
<organism evidence="8 9">
    <name type="scientific">Dielma fastidiosa</name>
    <dbReference type="NCBI Taxonomy" id="1034346"/>
    <lineage>
        <taxon>Bacteria</taxon>
        <taxon>Bacillati</taxon>
        <taxon>Bacillota</taxon>
        <taxon>Erysipelotrichia</taxon>
        <taxon>Erysipelotrichales</taxon>
        <taxon>Erysipelotrichaceae</taxon>
        <taxon>Dielma</taxon>
    </lineage>
</organism>
<dbReference type="GO" id="GO:0005886">
    <property type="term" value="C:plasma membrane"/>
    <property type="evidence" value="ECO:0007669"/>
    <property type="project" value="UniProtKB-SubCell"/>
</dbReference>
<dbReference type="PANTHER" id="PTHR23513:SF6">
    <property type="entry name" value="MAJOR FACILITATOR SUPERFAMILY ASSOCIATED DOMAIN-CONTAINING PROTEIN"/>
    <property type="match status" value="1"/>
</dbReference>
<feature type="transmembrane region" description="Helical" evidence="6">
    <location>
        <begin position="345"/>
        <end position="367"/>
    </location>
</feature>
<gene>
    <name evidence="8" type="ORF">DES51_101149</name>
    <name evidence="7" type="ORF">MQE39_02665</name>
</gene>
<feature type="transmembrane region" description="Helical" evidence="6">
    <location>
        <begin position="42"/>
        <end position="63"/>
    </location>
</feature>
<evidence type="ECO:0000313" key="7">
    <source>
        <dbReference type="EMBL" id="MDY5167029.1"/>
    </source>
</evidence>
<accession>A0A318KUS4</accession>
<evidence type="ECO:0000256" key="4">
    <source>
        <dbReference type="ARBA" id="ARBA00022989"/>
    </source>
</evidence>
<dbReference type="Gene3D" id="1.20.1250.20">
    <property type="entry name" value="MFS general substrate transporter like domains"/>
    <property type="match status" value="2"/>
</dbReference>
<comment type="caution">
    <text evidence="8">The sequence shown here is derived from an EMBL/GenBank/DDBJ whole genome shotgun (WGS) entry which is preliminary data.</text>
</comment>
<dbReference type="SUPFAM" id="SSF103473">
    <property type="entry name" value="MFS general substrate transporter"/>
    <property type="match status" value="1"/>
</dbReference>
<dbReference type="RefSeq" id="WP_022936456.1">
    <property type="nucleotide sequence ID" value="NZ_BAABZA010000001.1"/>
</dbReference>
<evidence type="ECO:0000256" key="6">
    <source>
        <dbReference type="SAM" id="Phobius"/>
    </source>
</evidence>
<keyword evidence="5 6" id="KW-0472">Membrane</keyword>
<evidence type="ECO:0000313" key="9">
    <source>
        <dbReference type="Proteomes" id="UP000247612"/>
    </source>
</evidence>
<feature type="transmembrane region" description="Helical" evidence="6">
    <location>
        <begin position="138"/>
        <end position="158"/>
    </location>
</feature>
<evidence type="ECO:0000256" key="5">
    <source>
        <dbReference type="ARBA" id="ARBA00023136"/>
    </source>
</evidence>
<feature type="transmembrane region" description="Helical" evidence="6">
    <location>
        <begin position="164"/>
        <end position="183"/>
    </location>
</feature>
<dbReference type="InterPro" id="IPR011701">
    <property type="entry name" value="MFS"/>
</dbReference>
<dbReference type="Pfam" id="PF07690">
    <property type="entry name" value="MFS_1"/>
    <property type="match status" value="2"/>
</dbReference>
<name>A0A318KUS4_9FIRM</name>
<proteinExistence type="predicted"/>
<evidence type="ECO:0000313" key="8">
    <source>
        <dbReference type="EMBL" id="PXX81540.1"/>
    </source>
</evidence>
<protein>
    <submittedName>
        <fullName evidence="8">MFS transporter</fullName>
    </submittedName>
</protein>
<dbReference type="EMBL" id="JALDAW010000008">
    <property type="protein sequence ID" value="MDY5167029.1"/>
    <property type="molecule type" value="Genomic_DNA"/>
</dbReference>